<feature type="non-terminal residue" evidence="2">
    <location>
        <position position="51"/>
    </location>
</feature>
<organism evidence="2 3">
    <name type="scientific">Nesidiocoris tenuis</name>
    <dbReference type="NCBI Taxonomy" id="355587"/>
    <lineage>
        <taxon>Eukaryota</taxon>
        <taxon>Metazoa</taxon>
        <taxon>Ecdysozoa</taxon>
        <taxon>Arthropoda</taxon>
        <taxon>Hexapoda</taxon>
        <taxon>Insecta</taxon>
        <taxon>Pterygota</taxon>
        <taxon>Neoptera</taxon>
        <taxon>Paraneoptera</taxon>
        <taxon>Hemiptera</taxon>
        <taxon>Heteroptera</taxon>
        <taxon>Panheteroptera</taxon>
        <taxon>Cimicomorpha</taxon>
        <taxon>Miridae</taxon>
        <taxon>Dicyphina</taxon>
        <taxon>Nesidiocoris</taxon>
    </lineage>
</organism>
<evidence type="ECO:0000256" key="1">
    <source>
        <dbReference type="SAM" id="MobiDB-lite"/>
    </source>
</evidence>
<protein>
    <submittedName>
        <fullName evidence="2">Uncharacterized protein</fullName>
    </submittedName>
</protein>
<gene>
    <name evidence="2" type="ORF">NTEN_LOCUS9315</name>
</gene>
<evidence type="ECO:0000313" key="2">
    <source>
        <dbReference type="EMBL" id="CAB0003838.1"/>
    </source>
</evidence>
<dbReference type="AlphaFoldDB" id="A0A6H5GL44"/>
<accession>A0A6H5GL44</accession>
<reference evidence="2 3" key="1">
    <citation type="submission" date="2020-02" db="EMBL/GenBank/DDBJ databases">
        <authorList>
            <person name="Ferguson B K."/>
        </authorList>
    </citation>
    <scope>NUCLEOTIDE SEQUENCE [LARGE SCALE GENOMIC DNA]</scope>
</reference>
<name>A0A6H5GL44_9HEMI</name>
<evidence type="ECO:0000313" key="3">
    <source>
        <dbReference type="Proteomes" id="UP000479000"/>
    </source>
</evidence>
<dbReference type="Proteomes" id="UP000479000">
    <property type="component" value="Unassembled WGS sequence"/>
</dbReference>
<dbReference type="EMBL" id="CADCXU010013963">
    <property type="protein sequence ID" value="CAB0003838.1"/>
    <property type="molecule type" value="Genomic_DNA"/>
</dbReference>
<feature type="region of interest" description="Disordered" evidence="1">
    <location>
        <begin position="23"/>
        <end position="51"/>
    </location>
</feature>
<proteinExistence type="predicted"/>
<keyword evidence="3" id="KW-1185">Reference proteome</keyword>
<sequence length="51" mass="5856">MAHTLSRRPERPVSEINGRINLNRRRRPREMPVTGGLAGVYTRETAPWSDP</sequence>